<sequence>METDYKKLFYVGIEYGGFPSKGKKLKKKGLPVKRLKRELPYLLGEGRIVVKKLQVYYALLPEYSGKTLVAGKPKGWKSHVAGQLLEEAKIRAERSFDCREQLMGQGLNGNILQVPRELMAVRLYCERPFDRICISLPDEGGEQETEQLRELLCPYLPRIRQVAFRGNVSGLSDWLEEYLYNEFGIVMTKFCGAIGDMPWLDLQEDGDEGKEQQPSEKGKGEGRHITPALALKFLDTAVKNGYNTDVNS</sequence>
<accession>A0A3A9A6Y7</accession>
<protein>
    <submittedName>
        <fullName evidence="2">Uncharacterized protein</fullName>
    </submittedName>
</protein>
<organism evidence="2 3">
    <name type="scientific">Parablautia intestinalis</name>
    <dbReference type="NCBI Taxonomy" id="2320100"/>
    <lineage>
        <taxon>Bacteria</taxon>
        <taxon>Bacillati</taxon>
        <taxon>Bacillota</taxon>
        <taxon>Clostridia</taxon>
        <taxon>Lachnospirales</taxon>
        <taxon>Lachnospiraceae</taxon>
        <taxon>Parablautia</taxon>
    </lineage>
</organism>
<feature type="region of interest" description="Disordered" evidence="1">
    <location>
        <begin position="202"/>
        <end position="224"/>
    </location>
</feature>
<evidence type="ECO:0000256" key="1">
    <source>
        <dbReference type="SAM" id="MobiDB-lite"/>
    </source>
</evidence>
<dbReference type="AlphaFoldDB" id="A0A3A9A6Y7"/>
<dbReference type="Proteomes" id="UP000280696">
    <property type="component" value="Unassembled WGS sequence"/>
</dbReference>
<comment type="caution">
    <text evidence="2">The sequence shown here is derived from an EMBL/GenBank/DDBJ whole genome shotgun (WGS) entry which is preliminary data.</text>
</comment>
<name>A0A3A9A6Y7_9FIRM</name>
<evidence type="ECO:0000313" key="2">
    <source>
        <dbReference type="EMBL" id="RKI87177.1"/>
    </source>
</evidence>
<dbReference type="OrthoDB" id="2066827at2"/>
<proteinExistence type="predicted"/>
<dbReference type="RefSeq" id="WP_120472298.1">
    <property type="nucleotide sequence ID" value="NZ_RAYQ01000045.1"/>
</dbReference>
<dbReference type="EMBL" id="RAYQ01000045">
    <property type="protein sequence ID" value="RKI87177.1"/>
    <property type="molecule type" value="Genomic_DNA"/>
</dbReference>
<reference evidence="2 3" key="1">
    <citation type="submission" date="2018-09" db="EMBL/GenBank/DDBJ databases">
        <title>Murine metabolic-syndrome-specific gut microbial biobank.</title>
        <authorList>
            <person name="Liu C."/>
        </authorList>
    </citation>
    <scope>NUCLEOTIDE SEQUENCE [LARGE SCALE GENOMIC DNA]</scope>
    <source>
        <strain evidence="2 3">0.1xD8-82</strain>
    </source>
</reference>
<gene>
    <name evidence="2" type="ORF">D7V94_21400</name>
</gene>
<keyword evidence="3" id="KW-1185">Reference proteome</keyword>
<feature type="compositionally biased region" description="Basic and acidic residues" evidence="1">
    <location>
        <begin position="209"/>
        <end position="224"/>
    </location>
</feature>
<evidence type="ECO:0000313" key="3">
    <source>
        <dbReference type="Proteomes" id="UP000280696"/>
    </source>
</evidence>